<dbReference type="Pfam" id="PF03865">
    <property type="entry name" value="ShlB"/>
    <property type="match status" value="1"/>
</dbReference>
<name>A0A5P8WE85_9NOSO</name>
<evidence type="ECO:0000256" key="7">
    <source>
        <dbReference type="ARBA" id="ARBA00023136"/>
    </source>
</evidence>
<dbReference type="PANTHER" id="PTHR34597:SF1">
    <property type="entry name" value="HEME_HEMOPEXIN TRANSPORTER PROTEIN HUXB"/>
    <property type="match status" value="1"/>
</dbReference>
<keyword evidence="6" id="KW-0653">Protein transport</keyword>
<evidence type="ECO:0000256" key="10">
    <source>
        <dbReference type="SAM" id="SignalP"/>
    </source>
</evidence>
<protein>
    <submittedName>
        <fullName evidence="12">ShlB/FhaC/HecB family hemolysin secretion/activation protein</fullName>
    </submittedName>
</protein>
<dbReference type="GO" id="GO:0009279">
    <property type="term" value="C:cell outer membrane"/>
    <property type="evidence" value="ECO:0007669"/>
    <property type="project" value="UniProtKB-SubCell"/>
</dbReference>
<dbReference type="Gene3D" id="3.10.20.310">
    <property type="entry name" value="membrane protein fhac"/>
    <property type="match status" value="1"/>
</dbReference>
<dbReference type="KEGG" id="nsh:GXM_08617"/>
<evidence type="ECO:0000313" key="13">
    <source>
        <dbReference type="Proteomes" id="UP000326678"/>
    </source>
</evidence>
<dbReference type="GO" id="GO:0046819">
    <property type="term" value="P:protein secretion by the type V secretion system"/>
    <property type="evidence" value="ECO:0007669"/>
    <property type="project" value="TreeGrafter"/>
</dbReference>
<organism evidence="12 13">
    <name type="scientific">Nostoc sphaeroides CCNUC1</name>
    <dbReference type="NCBI Taxonomy" id="2653204"/>
    <lineage>
        <taxon>Bacteria</taxon>
        <taxon>Bacillati</taxon>
        <taxon>Cyanobacteriota</taxon>
        <taxon>Cyanophyceae</taxon>
        <taxon>Nostocales</taxon>
        <taxon>Nostocaceae</taxon>
        <taxon>Nostoc</taxon>
    </lineage>
</organism>
<evidence type="ECO:0000256" key="6">
    <source>
        <dbReference type="ARBA" id="ARBA00022927"/>
    </source>
</evidence>
<keyword evidence="3" id="KW-0813">Transport</keyword>
<evidence type="ECO:0000256" key="1">
    <source>
        <dbReference type="ARBA" id="ARBA00004442"/>
    </source>
</evidence>
<dbReference type="Gene3D" id="2.40.160.50">
    <property type="entry name" value="membrane protein fhac: a member of the omp85/tpsb transporter family"/>
    <property type="match status" value="1"/>
</dbReference>
<evidence type="ECO:0000256" key="5">
    <source>
        <dbReference type="ARBA" id="ARBA00022692"/>
    </source>
</evidence>
<comment type="subcellular location">
    <subcellularLocation>
        <location evidence="1">Cell outer membrane</location>
    </subcellularLocation>
</comment>
<evidence type="ECO:0000313" key="12">
    <source>
        <dbReference type="EMBL" id="QFS51123.1"/>
    </source>
</evidence>
<sequence length="587" mass="64754">MTLPSAIAIAWLLPTYAASNSSTAIPSITLTADTTDKVAQNQPAPTVNPRPDPNRDRFPQPLPEPTPLPEQKEPILAPPTPETQPSQPNVLILVRKVEVVGSTIFTPQEINPIVQPLEGRSVNLEELQKAADAITQLYLNKGYITSRAVLVNQVITDGVVQIRVIEGRLEKIQIEGTRRLNRDYVSSRVRLGIGKPLNSNKLEEQLRLLRIDPLFDKIDASLSAGSNLGESILTIRVDEAKSFKSVFSVDNYSPPSIAPERAGVFLRYRNLSGIGDEITASYNFGVNFGDFDRAASNVYDFTYRVPLNPMNGTVQFRAAPNNNKLVNPAPIQPFSDIKGSLDFYEISYRQPLVRSLKEEFALSTAFAFQGSSGSFTFDGIGVNTEPSRTRVLKFGQDYTRRDTQGAWAIQSQFSFGLDIFDATVSSQPNGDGSGSFFSWLGQVQRVQQLGNDNLLIVQADIQLTPDDVPPFYEFFIGGGQSLRGFRQNARSGDNGYRLSLEGRIPLLRNGERVPILQLAPFVDLGQVWNKTGNVNNPFLASAGLGLLWQPTRNFNIRVDYGIPFVDIENPSGSLQDDGLHFSLTYSP</sequence>
<accession>A0A5P8WE85</accession>
<dbReference type="Pfam" id="PF08479">
    <property type="entry name" value="POTRA_2"/>
    <property type="match status" value="1"/>
</dbReference>
<dbReference type="PANTHER" id="PTHR34597">
    <property type="entry name" value="SLR1661 PROTEIN"/>
    <property type="match status" value="1"/>
</dbReference>
<dbReference type="GO" id="GO:0008320">
    <property type="term" value="F:protein transmembrane transporter activity"/>
    <property type="evidence" value="ECO:0007669"/>
    <property type="project" value="TreeGrafter"/>
</dbReference>
<dbReference type="AlphaFoldDB" id="A0A5P8WE85"/>
<comment type="similarity">
    <text evidence="2">Belongs to the TPS (TC 1.B.20) family.</text>
</comment>
<dbReference type="EMBL" id="CP045227">
    <property type="protein sequence ID" value="QFS51123.1"/>
    <property type="molecule type" value="Genomic_DNA"/>
</dbReference>
<proteinExistence type="inferred from homology"/>
<dbReference type="Proteomes" id="UP000326678">
    <property type="component" value="Chromosome Gxm2"/>
</dbReference>
<evidence type="ECO:0000256" key="8">
    <source>
        <dbReference type="ARBA" id="ARBA00023237"/>
    </source>
</evidence>
<dbReference type="InterPro" id="IPR013686">
    <property type="entry name" value="Polypept-transport_assoc_ShlB"/>
</dbReference>
<evidence type="ECO:0000256" key="3">
    <source>
        <dbReference type="ARBA" id="ARBA00022448"/>
    </source>
</evidence>
<keyword evidence="10" id="KW-0732">Signal</keyword>
<keyword evidence="4" id="KW-1134">Transmembrane beta strand</keyword>
<dbReference type="PROSITE" id="PS51779">
    <property type="entry name" value="POTRA"/>
    <property type="match status" value="1"/>
</dbReference>
<feature type="chain" id="PRO_5025030887" evidence="10">
    <location>
        <begin position="18"/>
        <end position="587"/>
    </location>
</feature>
<dbReference type="InterPro" id="IPR034746">
    <property type="entry name" value="POTRA"/>
</dbReference>
<evidence type="ECO:0000256" key="2">
    <source>
        <dbReference type="ARBA" id="ARBA00009055"/>
    </source>
</evidence>
<evidence type="ECO:0000256" key="9">
    <source>
        <dbReference type="SAM" id="MobiDB-lite"/>
    </source>
</evidence>
<dbReference type="InterPro" id="IPR005565">
    <property type="entry name" value="Hemolysn_activator_HlyB_C"/>
</dbReference>
<keyword evidence="8" id="KW-0998">Cell outer membrane</keyword>
<keyword evidence="5" id="KW-0812">Transmembrane</keyword>
<feature type="signal peptide" evidence="10">
    <location>
        <begin position="1"/>
        <end position="17"/>
    </location>
</feature>
<evidence type="ECO:0000259" key="11">
    <source>
        <dbReference type="PROSITE" id="PS51779"/>
    </source>
</evidence>
<feature type="domain" description="POTRA" evidence="11">
    <location>
        <begin position="92"/>
        <end position="167"/>
    </location>
</feature>
<reference evidence="12 13" key="1">
    <citation type="submission" date="2019-10" db="EMBL/GenBank/DDBJ databases">
        <title>Genomic and transcriptomic insights into the perfect genentic adaptation of a filamentous nitrogen-fixing cyanobacterium to rice fields.</title>
        <authorList>
            <person name="Chen Z."/>
        </authorList>
    </citation>
    <scope>NUCLEOTIDE SEQUENCE [LARGE SCALE GENOMIC DNA]</scope>
    <source>
        <strain evidence="12">CCNUC1</strain>
    </source>
</reference>
<feature type="compositionally biased region" description="Polar residues" evidence="9">
    <location>
        <begin position="34"/>
        <end position="45"/>
    </location>
</feature>
<dbReference type="GO" id="GO:0098046">
    <property type="term" value="C:type V protein secretion system complex"/>
    <property type="evidence" value="ECO:0007669"/>
    <property type="project" value="TreeGrafter"/>
</dbReference>
<keyword evidence="7" id="KW-0472">Membrane</keyword>
<dbReference type="InterPro" id="IPR051544">
    <property type="entry name" value="TPS_OM_transporter"/>
</dbReference>
<evidence type="ECO:0000256" key="4">
    <source>
        <dbReference type="ARBA" id="ARBA00022452"/>
    </source>
</evidence>
<feature type="region of interest" description="Disordered" evidence="9">
    <location>
        <begin position="34"/>
        <end position="87"/>
    </location>
</feature>
<keyword evidence="13" id="KW-1185">Reference proteome</keyword>
<gene>
    <name evidence="12" type="ORF">GXM_08617</name>
</gene>